<sequence length="108" mass="11842">MLDPQFEVHKPHFLASQILFVMLTAGMVSARPYEARIEIPIPKPASAADNACTSAAAYSLTHAEAEMLPYIKSWGGNPNKIVCEETIRIMQRFDPRASTYGLTCTGSP</sequence>
<accession>A0A0R3L7U3</accession>
<protein>
    <submittedName>
        <fullName evidence="1">Uncharacterized protein</fullName>
    </submittedName>
</protein>
<comment type="caution">
    <text evidence="1">The sequence shown here is derived from an EMBL/GenBank/DDBJ whole genome shotgun (WGS) entry which is preliminary data.</text>
</comment>
<dbReference type="EMBL" id="LLXX01000142">
    <property type="protein sequence ID" value="KRR03262.1"/>
    <property type="molecule type" value="Genomic_DNA"/>
</dbReference>
<evidence type="ECO:0000313" key="1">
    <source>
        <dbReference type="EMBL" id="KRR03262.1"/>
    </source>
</evidence>
<gene>
    <name evidence="1" type="ORF">CP49_15085</name>
</gene>
<keyword evidence="2" id="KW-1185">Reference proteome</keyword>
<proteinExistence type="predicted"/>
<organism evidence="1 2">
    <name type="scientific">Bradyrhizobium valentinum</name>
    <dbReference type="NCBI Taxonomy" id="1518501"/>
    <lineage>
        <taxon>Bacteria</taxon>
        <taxon>Pseudomonadati</taxon>
        <taxon>Pseudomonadota</taxon>
        <taxon>Alphaproteobacteria</taxon>
        <taxon>Hyphomicrobiales</taxon>
        <taxon>Nitrobacteraceae</taxon>
        <taxon>Bradyrhizobium</taxon>
    </lineage>
</organism>
<dbReference type="Proteomes" id="UP000051913">
    <property type="component" value="Unassembled WGS sequence"/>
</dbReference>
<dbReference type="AlphaFoldDB" id="A0A0R3L7U3"/>
<reference evidence="1 2" key="1">
    <citation type="submission" date="2014-03" db="EMBL/GenBank/DDBJ databases">
        <title>Bradyrhizobium valentinum sp. nov., isolated from effective nodules of Lupinus mariae-josephae, a lupine endemic of basic-lime soils in Eastern Spain.</title>
        <authorList>
            <person name="Duran D."/>
            <person name="Rey L."/>
            <person name="Navarro A."/>
            <person name="Busquets A."/>
            <person name="Imperial J."/>
            <person name="Ruiz-Argueso T."/>
        </authorList>
    </citation>
    <scope>NUCLEOTIDE SEQUENCE [LARGE SCALE GENOMIC DNA]</scope>
    <source>
        <strain evidence="1 2">LmjM3</strain>
    </source>
</reference>
<evidence type="ECO:0000313" key="2">
    <source>
        <dbReference type="Proteomes" id="UP000051913"/>
    </source>
</evidence>
<name>A0A0R3L7U3_9BRAD</name>